<dbReference type="PANTHER" id="PTHR34934:SF1">
    <property type="entry name" value="FLAVIN-DEPENDENT THYMIDYLATE SYNTHASE"/>
    <property type="match status" value="1"/>
</dbReference>
<proteinExistence type="predicted"/>
<dbReference type="Gene3D" id="3.30.1360.170">
    <property type="match status" value="1"/>
</dbReference>
<dbReference type="GO" id="GO:0050797">
    <property type="term" value="F:thymidylate synthase (FAD) activity"/>
    <property type="evidence" value="ECO:0007669"/>
    <property type="project" value="UniProtKB-UniRule"/>
</dbReference>
<dbReference type="GO" id="GO:0006231">
    <property type="term" value="P:dTMP biosynthetic process"/>
    <property type="evidence" value="ECO:0007669"/>
    <property type="project" value="UniProtKB-UniRule"/>
</dbReference>
<organism evidence="2 3">
    <name type="scientific">Desulfoferula mesophila</name>
    <dbReference type="NCBI Taxonomy" id="3058419"/>
    <lineage>
        <taxon>Bacteria</taxon>
        <taxon>Pseudomonadati</taxon>
        <taxon>Thermodesulfobacteriota</taxon>
        <taxon>Desulfarculia</taxon>
        <taxon>Desulfarculales</taxon>
        <taxon>Desulfarculaceae</taxon>
        <taxon>Desulfoferula</taxon>
    </lineage>
</organism>
<dbReference type="EMBL" id="AP028679">
    <property type="protein sequence ID" value="BEQ15891.1"/>
    <property type="molecule type" value="Genomic_DNA"/>
</dbReference>
<reference evidence="3" key="1">
    <citation type="journal article" date="2023" name="Arch. Microbiol.">
        <title>Desulfoferula mesophilus gen. nov. sp. nov., a mesophilic sulfate-reducing bacterium isolated from a brackish lake sediment.</title>
        <authorList>
            <person name="Watanabe T."/>
            <person name="Yabe T."/>
            <person name="Tsuji J.M."/>
            <person name="Fukui M."/>
        </authorList>
    </citation>
    <scope>NUCLEOTIDE SEQUENCE [LARGE SCALE GENOMIC DNA]</scope>
    <source>
        <strain evidence="3">12FAK</strain>
    </source>
</reference>
<dbReference type="PROSITE" id="PS51331">
    <property type="entry name" value="THYX"/>
    <property type="match status" value="1"/>
</dbReference>
<dbReference type="KEGG" id="dmp:FAK_29570"/>
<dbReference type="NCBIfam" id="TIGR02170">
    <property type="entry name" value="thyX"/>
    <property type="match status" value="1"/>
</dbReference>
<name>A0AAU9EZE0_9BACT</name>
<dbReference type="InterPro" id="IPR036098">
    <property type="entry name" value="Thymidylate_synthase_ThyX_sf"/>
</dbReference>
<sequence length="229" mass="25556">MKVIAPYYEILFLPPREQVLALVEAAGRTCYKSEHLISSDSAPEFVRRIVDSGHHSVIEHSSLTVRFVCDRGVTHELVRHRLAAYSQESTRYANYAQDRFGSQITVIKPMFWPEDSEPYRLWEAAMAAAEEAYLALLAGGAKPQEARAVLPNSLKTEIVMTANLREWRHVLNLRSSKAAHPQIRQVSLPLLGELAERLPEFFADLAEKYAKDIADFAQGPAALGGAEPA</sequence>
<evidence type="ECO:0000313" key="2">
    <source>
        <dbReference type="EMBL" id="BEQ15891.1"/>
    </source>
</evidence>
<accession>A0AAU9EZE0</accession>
<dbReference type="Proteomes" id="UP001366166">
    <property type="component" value="Chromosome"/>
</dbReference>
<dbReference type="GO" id="GO:0004799">
    <property type="term" value="F:thymidylate synthase activity"/>
    <property type="evidence" value="ECO:0007669"/>
    <property type="project" value="TreeGrafter"/>
</dbReference>
<dbReference type="RefSeq" id="WP_338600959.1">
    <property type="nucleotide sequence ID" value="NZ_AP028679.1"/>
</dbReference>
<dbReference type="EC" id="2.1.1.148" evidence="1"/>
<protein>
    <recommendedName>
        <fullName evidence="1">FAD-dependent thymidylate synthase</fullName>
        <ecNumber evidence="1">2.1.1.148</ecNumber>
    </recommendedName>
</protein>
<dbReference type="GO" id="GO:0070402">
    <property type="term" value="F:NADPH binding"/>
    <property type="evidence" value="ECO:0007669"/>
    <property type="project" value="TreeGrafter"/>
</dbReference>
<dbReference type="PANTHER" id="PTHR34934">
    <property type="entry name" value="FLAVIN-DEPENDENT THYMIDYLATE SYNTHASE"/>
    <property type="match status" value="1"/>
</dbReference>
<gene>
    <name evidence="2" type="ORF">FAK_29570</name>
</gene>
<dbReference type="SUPFAM" id="SSF69796">
    <property type="entry name" value="Thymidylate synthase-complementing protein Thy1"/>
    <property type="match status" value="1"/>
</dbReference>
<dbReference type="GO" id="GO:0050660">
    <property type="term" value="F:flavin adenine dinucleotide binding"/>
    <property type="evidence" value="ECO:0007669"/>
    <property type="project" value="UniProtKB-UniRule"/>
</dbReference>
<dbReference type="AlphaFoldDB" id="A0AAU9EZE0"/>
<evidence type="ECO:0000313" key="3">
    <source>
        <dbReference type="Proteomes" id="UP001366166"/>
    </source>
</evidence>
<evidence type="ECO:0000256" key="1">
    <source>
        <dbReference type="NCBIfam" id="TIGR02170"/>
    </source>
</evidence>
<dbReference type="Pfam" id="PF02511">
    <property type="entry name" value="Thy1"/>
    <property type="match status" value="1"/>
</dbReference>
<dbReference type="CDD" id="cd20175">
    <property type="entry name" value="ThyX"/>
    <property type="match status" value="1"/>
</dbReference>
<keyword evidence="3" id="KW-1185">Reference proteome</keyword>
<dbReference type="InterPro" id="IPR003669">
    <property type="entry name" value="Thymidylate_synthase_ThyX"/>
</dbReference>